<gene>
    <name evidence="5" type="ORF">PAI11_01210</name>
</gene>
<evidence type="ECO:0000256" key="2">
    <source>
        <dbReference type="ARBA" id="ARBA00007639"/>
    </source>
</evidence>
<dbReference type="InterPro" id="IPR028082">
    <property type="entry name" value="Peripla_BP_I"/>
</dbReference>
<organism evidence="5 6">
    <name type="scientific">Patulibacter medicamentivorans</name>
    <dbReference type="NCBI Taxonomy" id="1097667"/>
    <lineage>
        <taxon>Bacteria</taxon>
        <taxon>Bacillati</taxon>
        <taxon>Actinomycetota</taxon>
        <taxon>Thermoleophilia</taxon>
        <taxon>Solirubrobacterales</taxon>
        <taxon>Patulibacteraceae</taxon>
        <taxon>Patulibacter</taxon>
    </lineage>
</organism>
<dbReference type="SUPFAM" id="SSF53822">
    <property type="entry name" value="Periplasmic binding protein-like I"/>
    <property type="match status" value="1"/>
</dbReference>
<keyword evidence="3" id="KW-0732">Signal</keyword>
<dbReference type="PANTHER" id="PTHR46847:SF1">
    <property type="entry name" value="D-ALLOSE-BINDING PERIPLASMIC PROTEIN-RELATED"/>
    <property type="match status" value="1"/>
</dbReference>
<dbReference type="Proteomes" id="UP000005143">
    <property type="component" value="Unassembled WGS sequence"/>
</dbReference>
<keyword evidence="5" id="KW-0762">Sugar transport</keyword>
<sequence>MLCSSAAFGVTACGSSDSGSGGGATTSGGAGSAVPAAAAAAAEKATTPATKIAVVQAGLKPFSPKPGAKIVNISCDVSITGCNAISNGVKAGVQALGYEYTRCDAGKTPDRATSCFTNAVNAKPDAIIVNAVGTSVAADGYAAAKKAGIPVVGLFTGDGPGAGGAAVQVGAGGCVEQGKLMADSIAVQSKGKADILFATESSIGCSVARTEGFKAELPKACPECKVKELKFNSATMQQSLPQQLQAELNQNPDLTWIVGVFDSAAAIANTQVAQAGKQDQISVGGMDADPANIEVMLKKGIQKLDVAFAFGETPWAAADAAARIYSGEDVPDSVPANIFVVNQDNTDKLPPTKVWDGPTDYQDQFKALWSK</sequence>
<feature type="domain" description="Periplasmic binding protein" evidence="4">
    <location>
        <begin position="78"/>
        <end position="328"/>
    </location>
</feature>
<evidence type="ECO:0000313" key="5">
    <source>
        <dbReference type="EMBL" id="EHN12975.1"/>
    </source>
</evidence>
<evidence type="ECO:0000256" key="1">
    <source>
        <dbReference type="ARBA" id="ARBA00004196"/>
    </source>
</evidence>
<name>H0E016_9ACTN</name>
<dbReference type="GO" id="GO:0030246">
    <property type="term" value="F:carbohydrate binding"/>
    <property type="evidence" value="ECO:0007669"/>
    <property type="project" value="UniProtKB-ARBA"/>
</dbReference>
<dbReference type="InterPro" id="IPR025997">
    <property type="entry name" value="SBP_2_dom"/>
</dbReference>
<dbReference type="GO" id="GO:0030313">
    <property type="term" value="C:cell envelope"/>
    <property type="evidence" value="ECO:0007669"/>
    <property type="project" value="UniProtKB-SubCell"/>
</dbReference>
<dbReference type="PANTHER" id="PTHR46847">
    <property type="entry name" value="D-ALLOSE-BINDING PERIPLASMIC PROTEIN-RELATED"/>
    <property type="match status" value="1"/>
</dbReference>
<comment type="similarity">
    <text evidence="2">Belongs to the bacterial solute-binding protein 2 family.</text>
</comment>
<evidence type="ECO:0000256" key="3">
    <source>
        <dbReference type="ARBA" id="ARBA00022729"/>
    </source>
</evidence>
<protein>
    <submittedName>
        <fullName evidence="5">ABC-type sugar transport system periplasmic component-like protein</fullName>
    </submittedName>
</protein>
<evidence type="ECO:0000313" key="6">
    <source>
        <dbReference type="Proteomes" id="UP000005143"/>
    </source>
</evidence>
<dbReference type="AlphaFoldDB" id="H0E016"/>
<keyword evidence="6" id="KW-1185">Reference proteome</keyword>
<proteinExistence type="inferred from homology"/>
<comment type="caution">
    <text evidence="5">The sequence shown here is derived from an EMBL/GenBank/DDBJ whole genome shotgun (WGS) entry which is preliminary data.</text>
</comment>
<keyword evidence="5" id="KW-0813">Transport</keyword>
<accession>H0E016</accession>
<dbReference type="Pfam" id="PF13407">
    <property type="entry name" value="Peripla_BP_4"/>
    <property type="match status" value="1"/>
</dbReference>
<evidence type="ECO:0000259" key="4">
    <source>
        <dbReference type="Pfam" id="PF13407"/>
    </source>
</evidence>
<dbReference type="Gene3D" id="3.40.50.2300">
    <property type="match status" value="2"/>
</dbReference>
<dbReference type="EMBL" id="AGUD01000004">
    <property type="protein sequence ID" value="EHN12975.1"/>
    <property type="molecule type" value="Genomic_DNA"/>
</dbReference>
<reference evidence="5 6" key="1">
    <citation type="journal article" date="2013" name="Biodegradation">
        <title>Quantitative proteomic analysis of ibuprofen-degrading Patulibacter sp. strain I11.</title>
        <authorList>
            <person name="Almeida B."/>
            <person name="Kjeldal H."/>
            <person name="Lolas I."/>
            <person name="Knudsen A.D."/>
            <person name="Carvalho G."/>
            <person name="Nielsen K.L."/>
            <person name="Barreto Crespo M.T."/>
            <person name="Stensballe A."/>
            <person name="Nielsen J.L."/>
        </authorList>
    </citation>
    <scope>NUCLEOTIDE SEQUENCE [LARGE SCALE GENOMIC DNA]</scope>
    <source>
        <strain evidence="5 6">I11</strain>
    </source>
</reference>
<comment type="subcellular location">
    <subcellularLocation>
        <location evidence="1">Cell envelope</location>
    </subcellularLocation>
</comment>